<sequence length="190" mass="21146">MENVAPRTPRSQHSVARFTPRAKNHAPALTPRRVLGDITNHNQAVTPVKGGNVAMKPFLQWTPNSRCTPRKRIESLTNSTKKRRMEQTELTTPARDSAADYQMLSPIHGTKSRCPSRSSSEDSSVGAMHLSETPSPNPTFFDSNGTEICVELGDFPFKVPEPISFVELDVAEQLEDFPEMDMYIPGFDSD</sequence>
<feature type="compositionally biased region" description="Low complexity" evidence="1">
    <location>
        <begin position="112"/>
        <end position="124"/>
    </location>
</feature>
<name>A0A7S4D2N6_9EUGL</name>
<dbReference type="AlphaFoldDB" id="A0A7S4D2N6"/>
<protein>
    <submittedName>
        <fullName evidence="2">Uncharacterized protein</fullName>
    </submittedName>
</protein>
<evidence type="ECO:0000313" key="2">
    <source>
        <dbReference type="EMBL" id="CAE0813729.1"/>
    </source>
</evidence>
<evidence type="ECO:0000256" key="1">
    <source>
        <dbReference type="SAM" id="MobiDB-lite"/>
    </source>
</evidence>
<organism evidence="2">
    <name type="scientific">Eutreptiella gymnastica</name>
    <dbReference type="NCBI Taxonomy" id="73025"/>
    <lineage>
        <taxon>Eukaryota</taxon>
        <taxon>Discoba</taxon>
        <taxon>Euglenozoa</taxon>
        <taxon>Euglenida</taxon>
        <taxon>Spirocuta</taxon>
        <taxon>Euglenophyceae</taxon>
        <taxon>Eutreptiales</taxon>
        <taxon>Eutreptiaceae</taxon>
        <taxon>Eutreptiella</taxon>
    </lineage>
</organism>
<feature type="compositionally biased region" description="Polar residues" evidence="1">
    <location>
        <begin position="132"/>
        <end position="142"/>
    </location>
</feature>
<dbReference type="EMBL" id="HBJA01070848">
    <property type="protein sequence ID" value="CAE0813729.1"/>
    <property type="molecule type" value="Transcribed_RNA"/>
</dbReference>
<reference evidence="2" key="1">
    <citation type="submission" date="2021-01" db="EMBL/GenBank/DDBJ databases">
        <authorList>
            <person name="Corre E."/>
            <person name="Pelletier E."/>
            <person name="Niang G."/>
            <person name="Scheremetjew M."/>
            <person name="Finn R."/>
            <person name="Kale V."/>
            <person name="Holt S."/>
            <person name="Cochrane G."/>
            <person name="Meng A."/>
            <person name="Brown T."/>
            <person name="Cohen L."/>
        </authorList>
    </citation>
    <scope>NUCLEOTIDE SEQUENCE</scope>
    <source>
        <strain evidence="2">CCMP1594</strain>
    </source>
</reference>
<accession>A0A7S4D2N6</accession>
<proteinExistence type="predicted"/>
<feature type="region of interest" description="Disordered" evidence="1">
    <location>
        <begin position="76"/>
        <end position="142"/>
    </location>
</feature>
<gene>
    <name evidence="2" type="ORF">EGYM00163_LOCUS24880</name>
</gene>
<feature type="region of interest" description="Disordered" evidence="1">
    <location>
        <begin position="1"/>
        <end position="25"/>
    </location>
</feature>